<evidence type="ECO:0000256" key="4">
    <source>
        <dbReference type="ARBA" id="ARBA00011903"/>
    </source>
</evidence>
<dbReference type="RefSeq" id="WP_406693546.1">
    <property type="nucleotide sequence ID" value="NZ_CP155447.1"/>
</dbReference>
<keyword evidence="16" id="KW-0175">Coiled coil</keyword>
<keyword evidence="5" id="KW-1003">Cell membrane</keyword>
<comment type="subcellular location">
    <subcellularLocation>
        <location evidence="1">Cell inner membrane</location>
        <topology evidence="1">Multi-pass membrane protein</topology>
    </subcellularLocation>
</comment>
<dbReference type="EC" id="2.7.10.2" evidence="4"/>
<dbReference type="CDD" id="cd05387">
    <property type="entry name" value="BY-kinase"/>
    <property type="match status" value="1"/>
</dbReference>
<dbReference type="GO" id="GO:0005886">
    <property type="term" value="C:plasma membrane"/>
    <property type="evidence" value="ECO:0007669"/>
    <property type="project" value="UniProtKB-SubCell"/>
</dbReference>
<feature type="transmembrane region" description="Helical" evidence="18">
    <location>
        <begin position="437"/>
        <end position="459"/>
    </location>
</feature>
<comment type="similarity">
    <text evidence="2">Belongs to the CpsD/CapB family.</text>
</comment>
<dbReference type="EMBL" id="CP155447">
    <property type="protein sequence ID" value="XBH00867.1"/>
    <property type="molecule type" value="Genomic_DNA"/>
</dbReference>
<dbReference type="GO" id="GO:0005524">
    <property type="term" value="F:ATP binding"/>
    <property type="evidence" value="ECO:0007669"/>
    <property type="project" value="UniProtKB-KW"/>
</dbReference>
<keyword evidence="10" id="KW-0418">Kinase</keyword>
<evidence type="ECO:0000256" key="10">
    <source>
        <dbReference type="ARBA" id="ARBA00022777"/>
    </source>
</evidence>
<reference evidence="21" key="1">
    <citation type="submission" date="2024-05" db="EMBL/GenBank/DDBJ databases">
        <title>Planctomycetes of the genus Singulisphaera possess chitinolytic capabilities.</title>
        <authorList>
            <person name="Ivanova A."/>
        </authorList>
    </citation>
    <scope>NUCLEOTIDE SEQUENCE</scope>
    <source>
        <strain evidence="21">Ch08T</strain>
    </source>
</reference>
<evidence type="ECO:0000256" key="9">
    <source>
        <dbReference type="ARBA" id="ARBA00022741"/>
    </source>
</evidence>
<dbReference type="Pfam" id="PF13614">
    <property type="entry name" value="AAA_31"/>
    <property type="match status" value="1"/>
</dbReference>
<organism evidence="21">
    <name type="scientific">Singulisphaera sp. Ch08</name>
    <dbReference type="NCBI Taxonomy" id="3120278"/>
    <lineage>
        <taxon>Bacteria</taxon>
        <taxon>Pseudomonadati</taxon>
        <taxon>Planctomycetota</taxon>
        <taxon>Planctomycetia</taxon>
        <taxon>Isosphaerales</taxon>
        <taxon>Isosphaeraceae</taxon>
        <taxon>Singulisphaera</taxon>
    </lineage>
</organism>
<evidence type="ECO:0000256" key="8">
    <source>
        <dbReference type="ARBA" id="ARBA00022692"/>
    </source>
</evidence>
<sequence>MLEIQTPSTSSPTGMIVDPANLIAILWRGRRLIAASILGCLLLAGFYLLNTDRIYQATAKLLILQQGGRPLSVVSVDTGGLTESGEDYIPTHALVLKSPIVVRHAIEAVGLKNLASLDVAGNMERAVRDVTKSLSVTRPDRLAKILQIDFRAKSREEAVRLVAAITLSYKKFLEEVYQKNNSDVVFLMTKARDDLNNELKDLEQKYKEFRLENPLLTSDGTGRPLIARRIDEWNRATTESMVRAVQLKEQLELGRKLAQDGVGLGSITYAMDQLAGSGSSLGGRNPSFNAAAPSDYVRQLNQEQQRLTDRHGPQNTKVKEIQEQITSVLEQSRSSRNRIDQVEIRELLDSIEGSLRSVISMREKIADQFEKDMTDAKKAEIALLNESILKSNLERQRALFNGVVDQLKQAKLVGDFSGIRSQTIEEANALPKAVSPLFSLTLVVALVVGGVLGTGGALVSDLLDPRIRSLEEIRKVLQLPMLGQIPQLPESPTPRASSVGLICHAMPRSPSAEAYKVARANLDLARRNRGVRVVLVTSPHASEGKSTVASNLAICQAQAGRRVLLVDADLRRPAQHKIYGMQRERGLVHILRDLMSIARVVQTTTIKNLDLIASGPEATNPAELLSSPFLHDFLNKVREDYDTVIIDSPSLLEVADPSILGAVADGIVLVVRASETKRDEATRALEVLKELGIPILGALVNGSTPGPATRLRVPTAADSLLTERRTGEIRPEPKLSFAFNGTNGAHPRTRPNDLPSPDDATEGPA</sequence>
<evidence type="ECO:0000256" key="13">
    <source>
        <dbReference type="ARBA" id="ARBA00023136"/>
    </source>
</evidence>
<feature type="domain" description="Polysaccharide chain length determinant N-terminal" evidence="19">
    <location>
        <begin position="21"/>
        <end position="106"/>
    </location>
</feature>
<evidence type="ECO:0000256" key="1">
    <source>
        <dbReference type="ARBA" id="ARBA00004429"/>
    </source>
</evidence>
<dbReference type="GO" id="GO:0004715">
    <property type="term" value="F:non-membrane spanning protein tyrosine kinase activity"/>
    <property type="evidence" value="ECO:0007669"/>
    <property type="project" value="UniProtKB-EC"/>
</dbReference>
<dbReference type="PANTHER" id="PTHR32309:SF13">
    <property type="entry name" value="FERRIC ENTEROBACTIN TRANSPORT PROTEIN FEPE"/>
    <property type="match status" value="1"/>
</dbReference>
<feature type="region of interest" description="Disordered" evidence="17">
    <location>
        <begin position="726"/>
        <end position="765"/>
    </location>
</feature>
<feature type="transmembrane region" description="Helical" evidence="18">
    <location>
        <begin position="32"/>
        <end position="49"/>
    </location>
</feature>
<keyword evidence="7 21" id="KW-0808">Transferase</keyword>
<dbReference type="SUPFAM" id="SSF52540">
    <property type="entry name" value="P-loop containing nucleoside triphosphate hydrolases"/>
    <property type="match status" value="1"/>
</dbReference>
<dbReference type="InterPro" id="IPR005702">
    <property type="entry name" value="Wzc-like_C"/>
</dbReference>
<comment type="similarity">
    <text evidence="3">Belongs to the etk/wzc family.</text>
</comment>
<evidence type="ECO:0000256" key="16">
    <source>
        <dbReference type="SAM" id="Coils"/>
    </source>
</evidence>
<accession>A0AAU7C6R9</accession>
<comment type="catalytic activity">
    <reaction evidence="15">
        <text>L-tyrosyl-[protein] + ATP = O-phospho-L-tyrosyl-[protein] + ADP + H(+)</text>
        <dbReference type="Rhea" id="RHEA:10596"/>
        <dbReference type="Rhea" id="RHEA-COMP:10136"/>
        <dbReference type="Rhea" id="RHEA-COMP:20101"/>
        <dbReference type="ChEBI" id="CHEBI:15378"/>
        <dbReference type="ChEBI" id="CHEBI:30616"/>
        <dbReference type="ChEBI" id="CHEBI:46858"/>
        <dbReference type="ChEBI" id="CHEBI:61978"/>
        <dbReference type="ChEBI" id="CHEBI:456216"/>
        <dbReference type="EC" id="2.7.10.2"/>
    </reaction>
</comment>
<evidence type="ECO:0000256" key="18">
    <source>
        <dbReference type="SAM" id="Phobius"/>
    </source>
</evidence>
<evidence type="ECO:0000256" key="14">
    <source>
        <dbReference type="ARBA" id="ARBA00023137"/>
    </source>
</evidence>
<keyword evidence="8 18" id="KW-0812">Transmembrane</keyword>
<dbReference type="InterPro" id="IPR003856">
    <property type="entry name" value="LPS_length_determ_N"/>
</dbReference>
<evidence type="ECO:0000313" key="21">
    <source>
        <dbReference type="EMBL" id="XBH00867.1"/>
    </source>
</evidence>
<dbReference type="Pfam" id="PF02706">
    <property type="entry name" value="Wzz"/>
    <property type="match status" value="1"/>
</dbReference>
<evidence type="ECO:0000256" key="11">
    <source>
        <dbReference type="ARBA" id="ARBA00022840"/>
    </source>
</evidence>
<protein>
    <recommendedName>
        <fullName evidence="4">non-specific protein-tyrosine kinase</fullName>
        <ecNumber evidence="4">2.7.10.2</ecNumber>
    </recommendedName>
</protein>
<evidence type="ECO:0000256" key="2">
    <source>
        <dbReference type="ARBA" id="ARBA00007316"/>
    </source>
</evidence>
<evidence type="ECO:0000256" key="6">
    <source>
        <dbReference type="ARBA" id="ARBA00022519"/>
    </source>
</evidence>
<name>A0AAU7C6R9_9BACT</name>
<evidence type="ECO:0000259" key="20">
    <source>
        <dbReference type="Pfam" id="PF13614"/>
    </source>
</evidence>
<keyword evidence="13 18" id="KW-0472">Membrane</keyword>
<evidence type="ECO:0000256" key="7">
    <source>
        <dbReference type="ARBA" id="ARBA00022679"/>
    </source>
</evidence>
<proteinExistence type="inferred from homology"/>
<feature type="domain" description="AAA" evidence="20">
    <location>
        <begin position="543"/>
        <end position="674"/>
    </location>
</feature>
<evidence type="ECO:0000256" key="5">
    <source>
        <dbReference type="ARBA" id="ARBA00022475"/>
    </source>
</evidence>
<feature type="coiled-coil region" evidence="16">
    <location>
        <begin position="185"/>
        <end position="219"/>
    </location>
</feature>
<dbReference type="Gene3D" id="3.40.50.300">
    <property type="entry name" value="P-loop containing nucleotide triphosphate hydrolases"/>
    <property type="match status" value="1"/>
</dbReference>
<evidence type="ECO:0000259" key="19">
    <source>
        <dbReference type="Pfam" id="PF02706"/>
    </source>
</evidence>
<evidence type="ECO:0000256" key="15">
    <source>
        <dbReference type="ARBA" id="ARBA00051245"/>
    </source>
</evidence>
<evidence type="ECO:0000256" key="17">
    <source>
        <dbReference type="SAM" id="MobiDB-lite"/>
    </source>
</evidence>
<dbReference type="NCBIfam" id="TIGR01007">
    <property type="entry name" value="eps_fam"/>
    <property type="match status" value="1"/>
</dbReference>
<dbReference type="InterPro" id="IPR025669">
    <property type="entry name" value="AAA_dom"/>
</dbReference>
<keyword evidence="11" id="KW-0067">ATP-binding</keyword>
<keyword evidence="12 18" id="KW-1133">Transmembrane helix</keyword>
<keyword evidence="14" id="KW-0829">Tyrosine-protein kinase</keyword>
<dbReference type="PANTHER" id="PTHR32309">
    <property type="entry name" value="TYROSINE-PROTEIN KINASE"/>
    <property type="match status" value="1"/>
</dbReference>
<keyword evidence="9" id="KW-0547">Nucleotide-binding</keyword>
<evidence type="ECO:0000256" key="3">
    <source>
        <dbReference type="ARBA" id="ARBA00008883"/>
    </source>
</evidence>
<gene>
    <name evidence="21" type="ORF">V5E97_21165</name>
</gene>
<keyword evidence="6" id="KW-0997">Cell inner membrane</keyword>
<dbReference type="AlphaFoldDB" id="A0AAU7C6R9"/>
<dbReference type="InterPro" id="IPR027417">
    <property type="entry name" value="P-loop_NTPase"/>
</dbReference>
<evidence type="ECO:0000256" key="12">
    <source>
        <dbReference type="ARBA" id="ARBA00022989"/>
    </source>
</evidence>
<dbReference type="InterPro" id="IPR050445">
    <property type="entry name" value="Bact_polysacc_biosynth/exp"/>
</dbReference>